<organism evidence="1 2">
    <name type="scientific">Halorubellus litoreus</name>
    <dbReference type="NCBI Taxonomy" id="755308"/>
    <lineage>
        <taxon>Archaea</taxon>
        <taxon>Methanobacteriati</taxon>
        <taxon>Methanobacteriota</taxon>
        <taxon>Stenosarchaea group</taxon>
        <taxon>Halobacteria</taxon>
        <taxon>Halobacteriales</taxon>
        <taxon>Halorubellaceae</taxon>
        <taxon>Halorubellus</taxon>
    </lineage>
</organism>
<dbReference type="EMBL" id="JBHSXN010000001">
    <property type="protein sequence ID" value="MFC6952025.1"/>
    <property type="molecule type" value="Genomic_DNA"/>
</dbReference>
<evidence type="ECO:0000313" key="2">
    <source>
        <dbReference type="Proteomes" id="UP001596395"/>
    </source>
</evidence>
<sequence>MAKNIHVVVDDDVHERLSRIKNDHGLTWEGMLLHAANDLDTPD</sequence>
<keyword evidence="2" id="KW-1185">Reference proteome</keyword>
<proteinExistence type="predicted"/>
<evidence type="ECO:0000313" key="1">
    <source>
        <dbReference type="EMBL" id="MFC6952025.1"/>
    </source>
</evidence>
<gene>
    <name evidence="1" type="ORF">ACFQGB_04035</name>
</gene>
<dbReference type="AlphaFoldDB" id="A0ABD5VCY6"/>
<dbReference type="RefSeq" id="WP_336349023.1">
    <property type="nucleotide sequence ID" value="NZ_JAZAQL010000001.1"/>
</dbReference>
<protein>
    <submittedName>
        <fullName evidence="1">Uncharacterized protein</fullName>
    </submittedName>
</protein>
<reference evidence="1 2" key="1">
    <citation type="journal article" date="2019" name="Int. J. Syst. Evol. Microbiol.">
        <title>The Global Catalogue of Microorganisms (GCM) 10K type strain sequencing project: providing services to taxonomists for standard genome sequencing and annotation.</title>
        <authorList>
            <consortium name="The Broad Institute Genomics Platform"/>
            <consortium name="The Broad Institute Genome Sequencing Center for Infectious Disease"/>
            <person name="Wu L."/>
            <person name="Ma J."/>
        </authorList>
    </citation>
    <scope>NUCLEOTIDE SEQUENCE [LARGE SCALE GENOMIC DNA]</scope>
    <source>
        <strain evidence="1 2">GX26</strain>
    </source>
</reference>
<dbReference type="Proteomes" id="UP001596395">
    <property type="component" value="Unassembled WGS sequence"/>
</dbReference>
<name>A0ABD5VCY6_9EURY</name>
<accession>A0ABD5VCY6</accession>
<comment type="caution">
    <text evidence="1">The sequence shown here is derived from an EMBL/GenBank/DDBJ whole genome shotgun (WGS) entry which is preliminary data.</text>
</comment>